<dbReference type="RefSeq" id="WP_145180005.1">
    <property type="nucleotide sequence ID" value="NZ_CP036266.1"/>
</dbReference>
<accession>A0A517PGF4</accession>
<gene>
    <name evidence="1" type="ORF">HG66A1_02090</name>
</gene>
<evidence type="ECO:0000313" key="1">
    <source>
        <dbReference type="EMBL" id="QDT18448.1"/>
    </source>
</evidence>
<dbReference type="OrthoDB" id="284876at2"/>
<dbReference type="AlphaFoldDB" id="A0A517PGF4"/>
<dbReference type="Proteomes" id="UP000320421">
    <property type="component" value="Chromosome"/>
</dbReference>
<reference evidence="1 2" key="1">
    <citation type="submission" date="2019-02" db="EMBL/GenBank/DDBJ databases">
        <title>Deep-cultivation of Planctomycetes and their phenomic and genomic characterization uncovers novel biology.</title>
        <authorList>
            <person name="Wiegand S."/>
            <person name="Jogler M."/>
            <person name="Boedeker C."/>
            <person name="Pinto D."/>
            <person name="Vollmers J."/>
            <person name="Rivas-Marin E."/>
            <person name="Kohn T."/>
            <person name="Peeters S.H."/>
            <person name="Heuer A."/>
            <person name="Rast P."/>
            <person name="Oberbeckmann S."/>
            <person name="Bunk B."/>
            <person name="Jeske O."/>
            <person name="Meyerdierks A."/>
            <person name="Storesund J.E."/>
            <person name="Kallscheuer N."/>
            <person name="Luecker S."/>
            <person name="Lage O.M."/>
            <person name="Pohl T."/>
            <person name="Merkel B.J."/>
            <person name="Hornburger P."/>
            <person name="Mueller R.-W."/>
            <person name="Bruemmer F."/>
            <person name="Labrenz M."/>
            <person name="Spormann A.M."/>
            <person name="Op den Camp H."/>
            <person name="Overmann J."/>
            <person name="Amann R."/>
            <person name="Jetten M.S.M."/>
            <person name="Mascher T."/>
            <person name="Medema M.H."/>
            <person name="Devos D.P."/>
            <person name="Kaster A.-K."/>
            <person name="Ovreas L."/>
            <person name="Rohde M."/>
            <person name="Galperin M.Y."/>
            <person name="Jogler C."/>
        </authorList>
    </citation>
    <scope>NUCLEOTIDE SEQUENCE [LARGE SCALE GENOMIC DNA]</scope>
    <source>
        <strain evidence="1 2">HG66A1</strain>
    </source>
</reference>
<dbReference type="EMBL" id="CP036266">
    <property type="protein sequence ID" value="QDT18448.1"/>
    <property type="molecule type" value="Genomic_DNA"/>
</dbReference>
<evidence type="ECO:0000313" key="2">
    <source>
        <dbReference type="Proteomes" id="UP000320421"/>
    </source>
</evidence>
<sequence>MFAAEDVNGIFITMHVADEQVLFLLLTADGTVNRMGTGSEDNTEKQLFIDQRSSEMFEALKSRIQPETTEWEGGYADPEPQGKTCCLTVGFMNGDGEESVCKFQYGSESQGPPPDLCQLVISAIEITEPWYQEQKQLTSEG</sequence>
<keyword evidence="2" id="KW-1185">Reference proteome</keyword>
<proteinExistence type="predicted"/>
<organism evidence="1 2">
    <name type="scientific">Gimesia chilikensis</name>
    <dbReference type="NCBI Taxonomy" id="2605989"/>
    <lineage>
        <taxon>Bacteria</taxon>
        <taxon>Pseudomonadati</taxon>
        <taxon>Planctomycetota</taxon>
        <taxon>Planctomycetia</taxon>
        <taxon>Planctomycetales</taxon>
        <taxon>Planctomycetaceae</taxon>
        <taxon>Gimesia</taxon>
    </lineage>
</organism>
<protein>
    <submittedName>
        <fullName evidence="1">Uncharacterized protein</fullName>
    </submittedName>
</protein>
<name>A0A517PGF4_9PLAN</name>